<gene>
    <name evidence="2" type="ORF">K7472_27870</name>
</gene>
<evidence type="ECO:0000256" key="1">
    <source>
        <dbReference type="SAM" id="Phobius"/>
    </source>
</evidence>
<evidence type="ECO:0000313" key="2">
    <source>
        <dbReference type="EMBL" id="MBY8888632.1"/>
    </source>
</evidence>
<feature type="transmembrane region" description="Helical" evidence="1">
    <location>
        <begin position="40"/>
        <end position="61"/>
    </location>
</feature>
<name>A0ABS7R3M0_9ACTN</name>
<protein>
    <submittedName>
        <fullName evidence="2">Uncharacterized protein</fullName>
    </submittedName>
</protein>
<comment type="caution">
    <text evidence="2">The sequence shown here is derived from an EMBL/GenBank/DDBJ whole genome shotgun (WGS) entry which is preliminary data.</text>
</comment>
<sequence length="96" mass="10180">MSAPGDARGLARGIAIVTWTYLCIAALVTCGVAWSGLRAVGWVFTAGFVGSVPLLVLVVAFNRPRFLVIPSARHLTRADVKAGVWTGRPVRHGVQP</sequence>
<evidence type="ECO:0000313" key="3">
    <source>
        <dbReference type="Proteomes" id="UP001198565"/>
    </source>
</evidence>
<dbReference type="RefSeq" id="WP_222981349.1">
    <property type="nucleotide sequence ID" value="NZ_JAINVZ010000027.1"/>
</dbReference>
<keyword evidence="1" id="KW-0472">Membrane</keyword>
<feature type="transmembrane region" description="Helical" evidence="1">
    <location>
        <begin position="12"/>
        <end position="34"/>
    </location>
</feature>
<organism evidence="2 3">
    <name type="scientific">Streptantibioticus parmotrematis</name>
    <dbReference type="NCBI Taxonomy" id="2873249"/>
    <lineage>
        <taxon>Bacteria</taxon>
        <taxon>Bacillati</taxon>
        <taxon>Actinomycetota</taxon>
        <taxon>Actinomycetes</taxon>
        <taxon>Kitasatosporales</taxon>
        <taxon>Streptomycetaceae</taxon>
        <taxon>Streptantibioticus</taxon>
    </lineage>
</organism>
<accession>A0ABS7R3M0</accession>
<keyword evidence="1" id="KW-0812">Transmembrane</keyword>
<dbReference type="Proteomes" id="UP001198565">
    <property type="component" value="Unassembled WGS sequence"/>
</dbReference>
<keyword evidence="1" id="KW-1133">Transmembrane helix</keyword>
<keyword evidence="3" id="KW-1185">Reference proteome</keyword>
<dbReference type="EMBL" id="JAINVZ010000027">
    <property type="protein sequence ID" value="MBY8888632.1"/>
    <property type="molecule type" value="Genomic_DNA"/>
</dbReference>
<reference evidence="2 3" key="1">
    <citation type="submission" date="2021-08" db="EMBL/GenBank/DDBJ databases">
        <title>Streptomyces sp. PTM05 isolated from lichen.</title>
        <authorList>
            <person name="Somphong A."/>
            <person name="Phongsopitanun W."/>
            <person name="Tanasupawat S."/>
        </authorList>
    </citation>
    <scope>NUCLEOTIDE SEQUENCE [LARGE SCALE GENOMIC DNA]</scope>
    <source>
        <strain evidence="2 3">Ptm05</strain>
    </source>
</reference>
<proteinExistence type="predicted"/>